<dbReference type="InterPro" id="IPR014845">
    <property type="entry name" value="GYD/TTHA1554"/>
</dbReference>
<dbReference type="AlphaFoldDB" id="A0A7R6PIZ4"/>
<evidence type="ECO:0008006" key="3">
    <source>
        <dbReference type="Google" id="ProtNLM"/>
    </source>
</evidence>
<gene>
    <name evidence="1" type="ORF">TTHT_2034</name>
</gene>
<organism evidence="1 2">
    <name type="scientific">Thermotomaculum hydrothermale</name>
    <dbReference type="NCBI Taxonomy" id="981385"/>
    <lineage>
        <taxon>Bacteria</taxon>
        <taxon>Pseudomonadati</taxon>
        <taxon>Acidobacteriota</taxon>
        <taxon>Holophagae</taxon>
        <taxon>Thermotomaculales</taxon>
        <taxon>Thermotomaculaceae</taxon>
        <taxon>Thermotomaculum</taxon>
    </lineage>
</organism>
<sequence length="100" mass="11728">MPVYILLTKMTPEVSSDLKKREILGREWMKKVKEKCPDVEWLAHYAVLGRYDFIDIYRADDDETAFKVSMLSRANGALEAESWPAVEWKDFVKITKKLED</sequence>
<protein>
    <recommendedName>
        <fullName evidence="3">GYD family protein</fullName>
    </recommendedName>
</protein>
<reference evidence="1 2" key="1">
    <citation type="journal article" date="2012" name="Extremophiles">
        <title>Thermotomaculum hydrothermale gen. nov., sp. nov., a novel heterotrophic thermophile within the phylum Acidobacteria from a deep-sea hydrothermal vent chimney in the Southern Okinawa Trough.</title>
        <authorList>
            <person name="Izumi H."/>
            <person name="Nunoura T."/>
            <person name="Miyazaki M."/>
            <person name="Mino S."/>
            <person name="Toki T."/>
            <person name="Takai K."/>
            <person name="Sako Y."/>
            <person name="Sawabe T."/>
            <person name="Nakagawa S."/>
        </authorList>
    </citation>
    <scope>NUCLEOTIDE SEQUENCE [LARGE SCALE GENOMIC DNA]</scope>
    <source>
        <strain evidence="1 2">AC55</strain>
    </source>
</reference>
<accession>A0A7R6PIZ4</accession>
<dbReference type="RefSeq" id="WP_201327784.1">
    <property type="nucleotide sequence ID" value="NZ_AP017470.1"/>
</dbReference>
<dbReference type="KEGG" id="thyd:TTHT_2034"/>
<evidence type="ECO:0000313" key="2">
    <source>
        <dbReference type="Proteomes" id="UP000595564"/>
    </source>
</evidence>
<evidence type="ECO:0000313" key="1">
    <source>
        <dbReference type="EMBL" id="BBB33474.1"/>
    </source>
</evidence>
<dbReference type="EMBL" id="AP017470">
    <property type="protein sequence ID" value="BBB33474.1"/>
    <property type="molecule type" value="Genomic_DNA"/>
</dbReference>
<proteinExistence type="predicted"/>
<name>A0A7R6PIZ4_9BACT</name>
<dbReference type="Pfam" id="PF08734">
    <property type="entry name" value="GYD"/>
    <property type="match status" value="1"/>
</dbReference>
<keyword evidence="2" id="KW-1185">Reference proteome</keyword>
<dbReference type="Proteomes" id="UP000595564">
    <property type="component" value="Chromosome"/>
</dbReference>